<gene>
    <name evidence="1" type="ORF">LSH36_1027g01035</name>
</gene>
<dbReference type="AlphaFoldDB" id="A0AAD9IVR4"/>
<keyword evidence="2" id="KW-1185">Reference proteome</keyword>
<protein>
    <submittedName>
        <fullName evidence="1">Uncharacterized protein</fullName>
    </submittedName>
</protein>
<comment type="caution">
    <text evidence="1">The sequence shown here is derived from an EMBL/GenBank/DDBJ whole genome shotgun (WGS) entry which is preliminary data.</text>
</comment>
<sequence length="110" mass="12417">MDGFNGLSPLCERSLKDYQETVVYNLTSSKVLVNYFITSGQMEAEQSRGFWLSYRQIQDPHYSAAVTDNSEKAEPVIDYVPNNGQQLVQSVICIYIVVPLAITSSKRVYV</sequence>
<name>A0AAD9IVR4_9ANNE</name>
<evidence type="ECO:0000313" key="1">
    <source>
        <dbReference type="EMBL" id="KAK2141871.1"/>
    </source>
</evidence>
<accession>A0AAD9IVR4</accession>
<dbReference type="EMBL" id="JAODUP010001027">
    <property type="protein sequence ID" value="KAK2141871.1"/>
    <property type="molecule type" value="Genomic_DNA"/>
</dbReference>
<reference evidence="1" key="1">
    <citation type="journal article" date="2023" name="Mol. Biol. Evol.">
        <title>Third-Generation Sequencing Reveals the Adaptive Role of the Epigenome in Three Deep-Sea Polychaetes.</title>
        <authorList>
            <person name="Perez M."/>
            <person name="Aroh O."/>
            <person name="Sun Y."/>
            <person name="Lan Y."/>
            <person name="Juniper S.K."/>
            <person name="Young C.R."/>
            <person name="Angers B."/>
            <person name="Qian P.Y."/>
        </authorList>
    </citation>
    <scope>NUCLEOTIDE SEQUENCE</scope>
    <source>
        <strain evidence="1">P08H-3</strain>
    </source>
</reference>
<dbReference type="Proteomes" id="UP001208570">
    <property type="component" value="Unassembled WGS sequence"/>
</dbReference>
<proteinExistence type="predicted"/>
<organism evidence="1 2">
    <name type="scientific">Paralvinella palmiformis</name>
    <dbReference type="NCBI Taxonomy" id="53620"/>
    <lineage>
        <taxon>Eukaryota</taxon>
        <taxon>Metazoa</taxon>
        <taxon>Spiralia</taxon>
        <taxon>Lophotrochozoa</taxon>
        <taxon>Annelida</taxon>
        <taxon>Polychaeta</taxon>
        <taxon>Sedentaria</taxon>
        <taxon>Canalipalpata</taxon>
        <taxon>Terebellida</taxon>
        <taxon>Terebelliformia</taxon>
        <taxon>Alvinellidae</taxon>
        <taxon>Paralvinella</taxon>
    </lineage>
</organism>
<evidence type="ECO:0000313" key="2">
    <source>
        <dbReference type="Proteomes" id="UP001208570"/>
    </source>
</evidence>